<sequence length="64" mass="6848">MAVAGLSACASMDDGRASLSPDTRTIGPDEAYRSRVETIARRRGIDVTWVNPPVREETLVASGD</sequence>
<organism evidence="2 3">
    <name type="scientific">Lysobacter arseniciresistens ZS79</name>
    <dbReference type="NCBI Taxonomy" id="913325"/>
    <lineage>
        <taxon>Bacteria</taxon>
        <taxon>Pseudomonadati</taxon>
        <taxon>Pseudomonadota</taxon>
        <taxon>Gammaproteobacteria</taxon>
        <taxon>Lysobacterales</taxon>
        <taxon>Lysobacteraceae</taxon>
        <taxon>Novilysobacter</taxon>
    </lineage>
</organism>
<proteinExistence type="predicted"/>
<feature type="region of interest" description="Disordered" evidence="1">
    <location>
        <begin position="1"/>
        <end position="28"/>
    </location>
</feature>
<keyword evidence="3" id="KW-1185">Reference proteome</keyword>
<evidence type="ECO:0000256" key="1">
    <source>
        <dbReference type="SAM" id="MobiDB-lite"/>
    </source>
</evidence>
<dbReference type="EMBL" id="AVPT01000006">
    <property type="protein sequence ID" value="KGM57017.1"/>
    <property type="molecule type" value="Genomic_DNA"/>
</dbReference>
<reference evidence="2 3" key="1">
    <citation type="journal article" date="2015" name="Stand. Genomic Sci.">
        <title>Genomic information of the arsenic-resistant bacterium Lysobacter arseniciresistens type strain ZS79(T) and comparison of Lysobacter draft genomes.</title>
        <authorList>
            <person name="Liu L."/>
            <person name="Zhang S."/>
            <person name="Luo M."/>
            <person name="Wang G."/>
        </authorList>
    </citation>
    <scope>NUCLEOTIDE SEQUENCE [LARGE SCALE GENOMIC DNA]</scope>
    <source>
        <strain evidence="2 3">ZS79</strain>
    </source>
</reference>
<gene>
    <name evidence="2" type="ORF">N799_12505</name>
</gene>
<dbReference type="Proteomes" id="UP000029989">
    <property type="component" value="Unassembled WGS sequence"/>
</dbReference>
<accession>A0A0A0F6M0</accession>
<name>A0A0A0F6M0_9GAMM</name>
<dbReference type="AlphaFoldDB" id="A0A0A0F6M0"/>
<evidence type="ECO:0000313" key="3">
    <source>
        <dbReference type="Proteomes" id="UP000029989"/>
    </source>
</evidence>
<evidence type="ECO:0000313" key="2">
    <source>
        <dbReference type="EMBL" id="KGM57017.1"/>
    </source>
</evidence>
<protein>
    <submittedName>
        <fullName evidence="2">Uncharacterized protein</fullName>
    </submittedName>
</protein>
<comment type="caution">
    <text evidence="2">The sequence shown here is derived from an EMBL/GenBank/DDBJ whole genome shotgun (WGS) entry which is preliminary data.</text>
</comment>